<dbReference type="AlphaFoldDB" id="A0A0K9P850"/>
<dbReference type="SUPFAM" id="SSF48371">
    <property type="entry name" value="ARM repeat"/>
    <property type="match status" value="1"/>
</dbReference>
<dbReference type="STRING" id="29655.A0A0K9P850"/>
<protein>
    <submittedName>
        <fullName evidence="1">ARM repeat superfamily protein</fullName>
    </submittedName>
</protein>
<dbReference type="Proteomes" id="UP000036987">
    <property type="component" value="Unassembled WGS sequence"/>
</dbReference>
<dbReference type="InterPro" id="IPR055296">
    <property type="entry name" value="SRL2-like"/>
</dbReference>
<comment type="caution">
    <text evidence="1">The sequence shown here is derived from an EMBL/GenBank/DDBJ whole genome shotgun (WGS) entry which is preliminary data.</text>
</comment>
<dbReference type="InterPro" id="IPR016024">
    <property type="entry name" value="ARM-type_fold"/>
</dbReference>
<sequence>MGVMSRRVLPLCGNLCCFCPSMRSRSRQPVKRYKKLLSDSFPRSQDGKPNDRMISKLCDYVSKNPMRIPKITEYLEQRCYKEIRNEHFGMAKVAPYIYRKFLGSCKEQMPLYATSVLNVIQILLEQSRWDDMRILGCHTLVDFLNCQKDSTHMFHLDGIIPKLCQLSQEIGKEDNALRLRSAGLQALASMVHFMGEYSHLSLDFDDIVSATLESYVDYEKKADKCYDLSCSQHDCTLMEQVPRFIGHDLVDSKMKTLKLDDRENEKNPTYWSVICLHNMVDLAKEATTLRLVLEPIFRYFDGRDHWSPEKGAAQSVLYNMQFWMEKSGHSNHLLLSHLVKHLDHKNVVKRSELQVDIVKVISFLVHHSTLQCSVAMLMATNDLTKQWRKCFQHTIESSKSGDKPKKWNKSLHCALEDCIVQLTNKVGDVGPFLDTMAVMLENILLSTEAARATLTTVYHIARITASLPRKNEAFPEALFYQLLLIMTHPDHEISIGSHRIFCAILMPMLIVPCSAPPISISRNTYSPGDAVSKKMEHFLANNGSQSPNAEKVRDDGFLQFKIDIRRWTEYTILEREDLTSLHLSGHQVDLLLSSIWTQVTSLDNTPADYEAITHTFNLALVFSQKKAFSHTALVRCFQFALSLRHLSLDHESNLPPSCRRSLFTTAFSMLVFSAKAGRLMDTISFIKSNFAPEMGDPHLYLIEDIMLLAMHMTNDDEKKVYGSYDDMADAVKFLSAIKNDSSLLKETITSHLLNKFRKLAEEELLGIKEQLMQKFSPDDDTFPHGAPLFMETPRRLFLFSQKQNESSNQIIPFTSFDLDMLPEGFGSQSDHKQSESLNASDILNVNQLIESVLETTRQVARLPTSTTSVPYDQMKNQCEALVVGKQEKMAILLSLKQKNDVLQNDLIKDSEDRLTFSERASQFSDEDLSLGENDLKPGVMHSTFFRLPPSSPYDKFMKAAGCRSTRRGARLL</sequence>
<dbReference type="OMA" id="CHTYNIA"/>
<dbReference type="PANTHER" id="PTHR46087:SF1">
    <property type="entry name" value="ARM REPEAT SUPERFAMILY PROTEIN"/>
    <property type="match status" value="1"/>
</dbReference>
<dbReference type="InterPro" id="IPR049152">
    <property type="entry name" value="EFR3-like_ARM"/>
</dbReference>
<evidence type="ECO:0000313" key="1">
    <source>
        <dbReference type="EMBL" id="KMZ64442.1"/>
    </source>
</evidence>
<organism evidence="1 2">
    <name type="scientific">Zostera marina</name>
    <name type="common">Eelgrass</name>
    <dbReference type="NCBI Taxonomy" id="29655"/>
    <lineage>
        <taxon>Eukaryota</taxon>
        <taxon>Viridiplantae</taxon>
        <taxon>Streptophyta</taxon>
        <taxon>Embryophyta</taxon>
        <taxon>Tracheophyta</taxon>
        <taxon>Spermatophyta</taxon>
        <taxon>Magnoliopsida</taxon>
        <taxon>Liliopsida</taxon>
        <taxon>Zosteraceae</taxon>
        <taxon>Zostera</taxon>
    </lineage>
</organism>
<evidence type="ECO:0000313" key="2">
    <source>
        <dbReference type="Proteomes" id="UP000036987"/>
    </source>
</evidence>
<proteinExistence type="predicted"/>
<reference evidence="2" key="1">
    <citation type="journal article" date="2016" name="Nature">
        <title>The genome of the seagrass Zostera marina reveals angiosperm adaptation to the sea.</title>
        <authorList>
            <person name="Olsen J.L."/>
            <person name="Rouze P."/>
            <person name="Verhelst B."/>
            <person name="Lin Y.-C."/>
            <person name="Bayer T."/>
            <person name="Collen J."/>
            <person name="Dattolo E."/>
            <person name="De Paoli E."/>
            <person name="Dittami S."/>
            <person name="Maumus F."/>
            <person name="Michel G."/>
            <person name="Kersting A."/>
            <person name="Lauritano C."/>
            <person name="Lohaus R."/>
            <person name="Toepel M."/>
            <person name="Tonon T."/>
            <person name="Vanneste K."/>
            <person name="Amirebrahimi M."/>
            <person name="Brakel J."/>
            <person name="Bostroem C."/>
            <person name="Chovatia M."/>
            <person name="Grimwood J."/>
            <person name="Jenkins J.W."/>
            <person name="Jueterbock A."/>
            <person name="Mraz A."/>
            <person name="Stam W.T."/>
            <person name="Tice H."/>
            <person name="Bornberg-Bauer E."/>
            <person name="Green P.J."/>
            <person name="Pearson G.A."/>
            <person name="Procaccini G."/>
            <person name="Duarte C.M."/>
            <person name="Schmutz J."/>
            <person name="Reusch T.B.H."/>
            <person name="Van de Peer Y."/>
        </authorList>
    </citation>
    <scope>NUCLEOTIDE SEQUENCE [LARGE SCALE GENOMIC DNA]</scope>
    <source>
        <strain evidence="2">cv. Finnish</strain>
    </source>
</reference>
<dbReference type="Pfam" id="PF21052">
    <property type="entry name" value="EFR3_ARM"/>
    <property type="match status" value="1"/>
</dbReference>
<keyword evidence="2" id="KW-1185">Reference proteome</keyword>
<gene>
    <name evidence="1" type="ORF">ZOSMA_36G00490</name>
</gene>
<dbReference type="OrthoDB" id="19232at2759"/>
<dbReference type="PANTHER" id="PTHR46087">
    <property type="entry name" value="PUTATIVE, EXPRESSED-RELATED"/>
    <property type="match status" value="1"/>
</dbReference>
<accession>A0A0K9P850</accession>
<dbReference type="EMBL" id="LFYR01001151">
    <property type="protein sequence ID" value="KMZ64442.1"/>
    <property type="molecule type" value="Genomic_DNA"/>
</dbReference>
<name>A0A0K9P850_ZOSMR</name>